<dbReference type="Gene3D" id="3.40.50.150">
    <property type="entry name" value="Vaccinia Virus protein VP39"/>
    <property type="match status" value="1"/>
</dbReference>
<evidence type="ECO:0000313" key="5">
    <source>
        <dbReference type="EMBL" id="KAF8677356.1"/>
    </source>
</evidence>
<dbReference type="PANTHER" id="PTHR43212:SF3">
    <property type="entry name" value="QUERCETIN 2,3-DIOXYGENASE"/>
    <property type="match status" value="1"/>
</dbReference>
<dbReference type="InterPro" id="IPR003829">
    <property type="entry name" value="Pirin_N_dom"/>
</dbReference>
<evidence type="ECO:0000256" key="1">
    <source>
        <dbReference type="ARBA" id="ARBA00008416"/>
    </source>
</evidence>
<dbReference type="InterPro" id="IPR014710">
    <property type="entry name" value="RmlC-like_jellyroll"/>
</dbReference>
<dbReference type="EMBL" id="JACYCC010000040">
    <property type="protein sequence ID" value="KAF8677356.1"/>
    <property type="molecule type" value="Genomic_DNA"/>
</dbReference>
<protein>
    <submittedName>
        <fullName evidence="5">Pirin family</fullName>
    </submittedName>
</protein>
<evidence type="ECO:0000256" key="3">
    <source>
        <dbReference type="SAM" id="MobiDB-lite"/>
    </source>
</evidence>
<dbReference type="SUPFAM" id="SSF53335">
    <property type="entry name" value="S-adenosyl-L-methionine-dependent methyltransferases"/>
    <property type="match status" value="1"/>
</dbReference>
<dbReference type="PANTHER" id="PTHR43212">
    <property type="entry name" value="QUERCETIN 2,3-DIOXYGENASE"/>
    <property type="match status" value="1"/>
</dbReference>
<feature type="compositionally biased region" description="Basic residues" evidence="3">
    <location>
        <begin position="91"/>
        <end position="100"/>
    </location>
</feature>
<dbReference type="InterPro" id="IPR019410">
    <property type="entry name" value="Methyltransf_16"/>
</dbReference>
<gene>
    <name evidence="5" type="ORF">RHS04_05801</name>
</gene>
<organism evidence="5 6">
    <name type="scientific">Rhizoctonia solani</name>
    <dbReference type="NCBI Taxonomy" id="456999"/>
    <lineage>
        <taxon>Eukaryota</taxon>
        <taxon>Fungi</taxon>
        <taxon>Dikarya</taxon>
        <taxon>Basidiomycota</taxon>
        <taxon>Agaricomycotina</taxon>
        <taxon>Agaricomycetes</taxon>
        <taxon>Cantharellales</taxon>
        <taxon>Ceratobasidiaceae</taxon>
        <taxon>Rhizoctonia</taxon>
    </lineage>
</organism>
<dbReference type="InterPro" id="IPR012093">
    <property type="entry name" value="Pirin"/>
</dbReference>
<name>A0A8H7H4Q8_9AGAM</name>
<comment type="similarity">
    <text evidence="1 2">Belongs to the pirin family.</text>
</comment>
<dbReference type="CDD" id="cd02910">
    <property type="entry name" value="cupin_Yhhw_N"/>
    <property type="match status" value="1"/>
</dbReference>
<dbReference type="InterPro" id="IPR011051">
    <property type="entry name" value="RmlC_Cupin_sf"/>
</dbReference>
<reference evidence="5" key="1">
    <citation type="submission" date="2020-09" db="EMBL/GenBank/DDBJ databases">
        <title>Comparative genome analyses of four rice-infecting Rhizoctonia solani isolates reveal extensive enrichment of homogalacturonan modification genes.</title>
        <authorList>
            <person name="Lee D.-Y."/>
            <person name="Jeon J."/>
            <person name="Kim K.-T."/>
            <person name="Cheong K."/>
            <person name="Song H."/>
            <person name="Choi G."/>
            <person name="Ko J."/>
            <person name="Opiyo S.O."/>
            <person name="Zuo S."/>
            <person name="Madhav S."/>
            <person name="Lee Y.-H."/>
            <person name="Wang G.-L."/>
        </authorList>
    </citation>
    <scope>NUCLEOTIDE SEQUENCE</scope>
    <source>
        <strain evidence="5">AG1-IA YN-7</strain>
    </source>
</reference>
<dbReference type="AlphaFoldDB" id="A0A8H7H4Q8"/>
<dbReference type="InterPro" id="IPR029063">
    <property type="entry name" value="SAM-dependent_MTases_sf"/>
</dbReference>
<sequence>MDHASQAAAVDSNLSCELPRPPGVLVTLPQGSTQVLDVDEEVFILCSRHVENRDEDGIQGLGSVDSLAGSLTLNFVLSSPSPAITEESKAKGRGRHRKAQSSKPGPAEKVVEIEVFQDVTGLRSRKGDTGSVVWRASVHLAKLLLQQYYFPPHPPHSALLSSNHISNAKIVELGSGTGVLGCALRPLLSGNGHITLTDLPELTPLLRKNAKSAKVSVEPLDWTWQIIPQFTADLVLCVDCIYNTALVRPLVRVLGTFDAPILVVIELRDEDVVREFLYEWLAWRPRAYGDGESSGGFQVWRLADDLLSPRFVAWVGWKVVPLFITYLTMFQIVHVPDCTGDPSGRVAGFQFRVLRSRVTHRYAHIHYAPRLRLGAAEAAADGARTKNEHAARLKDDPTSPMSYMDHHFPRYSNNKGPENTSYVLRVFICQQPTHLSNNQGSRLNIRSSLRPNMPFSLGRAISNLTHHHPTNPAHLKMASASLSPLHPEVRLIPRLSQNRGHANHGWLKTFHTFSFAMYYDPKFEGFGSLRVINEDRVEPGEGFGTHPHREMEIFSYIVGGELEHKDSMGNVEIMKRGDVQMTSAGTGIRHSEYNRNNKEQVHFLQIWLLPNKSRLTPSYYTRHFTDAEKRDNLLKVVAPVDASDVSDAREGSGPTPVHAQLSVYASILSPGKTVTHTFPEPTAGQPARKAYVHVIQTSGYNTEASKGAKVQLNGGLELGEGDGAFAGARGGEKIQIENNGDHDAEVLVFDLE</sequence>
<dbReference type="Proteomes" id="UP000650582">
    <property type="component" value="Unassembled WGS sequence"/>
</dbReference>
<feature type="region of interest" description="Disordered" evidence="3">
    <location>
        <begin position="84"/>
        <end position="106"/>
    </location>
</feature>
<evidence type="ECO:0000259" key="4">
    <source>
        <dbReference type="Pfam" id="PF02678"/>
    </source>
</evidence>
<dbReference type="SUPFAM" id="SSF51182">
    <property type="entry name" value="RmlC-like cupins"/>
    <property type="match status" value="1"/>
</dbReference>
<dbReference type="Pfam" id="PF10294">
    <property type="entry name" value="Methyltransf_16"/>
    <property type="match status" value="1"/>
</dbReference>
<accession>A0A8H7H4Q8</accession>
<dbReference type="GO" id="GO:0008757">
    <property type="term" value="F:S-adenosylmethionine-dependent methyltransferase activity"/>
    <property type="evidence" value="ECO:0007669"/>
    <property type="project" value="UniProtKB-ARBA"/>
</dbReference>
<evidence type="ECO:0000256" key="2">
    <source>
        <dbReference type="RuleBase" id="RU003457"/>
    </source>
</evidence>
<dbReference type="Gene3D" id="2.60.120.10">
    <property type="entry name" value="Jelly Rolls"/>
    <property type="match status" value="2"/>
</dbReference>
<dbReference type="Pfam" id="PF02678">
    <property type="entry name" value="Pirin"/>
    <property type="match status" value="1"/>
</dbReference>
<comment type="caution">
    <text evidence="5">The sequence shown here is derived from an EMBL/GenBank/DDBJ whole genome shotgun (WGS) entry which is preliminary data.</text>
</comment>
<evidence type="ECO:0000313" key="6">
    <source>
        <dbReference type="Proteomes" id="UP000650582"/>
    </source>
</evidence>
<proteinExistence type="inferred from homology"/>
<feature type="domain" description="Pirin N-terminal" evidence="4">
    <location>
        <begin position="497"/>
        <end position="608"/>
    </location>
</feature>